<feature type="chain" id="PRO_5042055646" description="Plastid light harvesting protein" evidence="9">
    <location>
        <begin position="17"/>
        <end position="194"/>
    </location>
</feature>
<feature type="binding site" evidence="8">
    <location>
        <position position="167"/>
    </location>
    <ligand>
        <name>chlorophyll a</name>
        <dbReference type="ChEBI" id="CHEBI:58416"/>
        <label>1</label>
    </ligand>
</feature>
<comment type="caution">
    <text evidence="10">The sequence shown here is derived from an EMBL/GenBank/DDBJ whole genome shotgun (WGS) entry which is preliminary data.</text>
</comment>
<evidence type="ECO:0000256" key="3">
    <source>
        <dbReference type="ARBA" id="ARBA00005933"/>
    </source>
</evidence>
<dbReference type="EMBL" id="BLLK01000069">
    <property type="protein sequence ID" value="GFH60767.1"/>
    <property type="molecule type" value="Genomic_DNA"/>
</dbReference>
<comment type="subcellular location">
    <subcellularLocation>
        <location evidence="2">Plastid</location>
        <location evidence="2">Chloroplast</location>
    </subcellularLocation>
</comment>
<dbReference type="GO" id="GO:0009507">
    <property type="term" value="C:chloroplast"/>
    <property type="evidence" value="ECO:0007669"/>
    <property type="project" value="UniProtKB-SubCell"/>
</dbReference>
<dbReference type="GO" id="GO:0016168">
    <property type="term" value="F:chlorophyll binding"/>
    <property type="evidence" value="ECO:0007669"/>
    <property type="project" value="UniProtKB-KW"/>
</dbReference>
<evidence type="ECO:0000256" key="8">
    <source>
        <dbReference type="PIRSR" id="PIRSR601344-1"/>
    </source>
</evidence>
<feature type="binding site" description="axial binding residue" evidence="8">
    <location>
        <position position="123"/>
    </location>
    <ligand>
        <name>chlorophyll b</name>
        <dbReference type="ChEBI" id="CHEBI:61721"/>
        <label>1</label>
    </ligand>
    <ligandPart>
        <name>Mg</name>
        <dbReference type="ChEBI" id="CHEBI:25107"/>
    </ligandPart>
</feature>
<feature type="signal peptide" evidence="9">
    <location>
        <begin position="1"/>
        <end position="16"/>
    </location>
</feature>
<evidence type="ECO:0000256" key="4">
    <source>
        <dbReference type="ARBA" id="ARBA00022528"/>
    </source>
</evidence>
<name>A0AAD3HEC4_9STRA</name>
<dbReference type="Proteomes" id="UP001054902">
    <property type="component" value="Unassembled WGS sequence"/>
</dbReference>
<evidence type="ECO:0000313" key="10">
    <source>
        <dbReference type="EMBL" id="GFH60767.1"/>
    </source>
</evidence>
<organism evidence="10 11">
    <name type="scientific">Chaetoceros tenuissimus</name>
    <dbReference type="NCBI Taxonomy" id="426638"/>
    <lineage>
        <taxon>Eukaryota</taxon>
        <taxon>Sar</taxon>
        <taxon>Stramenopiles</taxon>
        <taxon>Ochrophyta</taxon>
        <taxon>Bacillariophyta</taxon>
        <taxon>Coscinodiscophyceae</taxon>
        <taxon>Chaetocerotophycidae</taxon>
        <taxon>Chaetocerotales</taxon>
        <taxon>Chaetocerotaceae</taxon>
        <taxon>Chaetoceros</taxon>
    </lineage>
</organism>
<accession>A0AAD3HEC4</accession>
<evidence type="ECO:0000256" key="1">
    <source>
        <dbReference type="ARBA" id="ARBA00004022"/>
    </source>
</evidence>
<evidence type="ECO:0000313" key="11">
    <source>
        <dbReference type="Proteomes" id="UP001054902"/>
    </source>
</evidence>
<keyword evidence="4" id="KW-0150">Chloroplast</keyword>
<dbReference type="SUPFAM" id="SSF103511">
    <property type="entry name" value="Chlorophyll a-b binding protein"/>
    <property type="match status" value="1"/>
</dbReference>
<keyword evidence="11" id="KW-1185">Reference proteome</keyword>
<dbReference type="PANTHER" id="PTHR21649">
    <property type="entry name" value="CHLOROPHYLL A/B BINDING PROTEIN"/>
    <property type="match status" value="1"/>
</dbReference>
<evidence type="ECO:0000256" key="2">
    <source>
        <dbReference type="ARBA" id="ARBA00004229"/>
    </source>
</evidence>
<dbReference type="GO" id="GO:0016020">
    <property type="term" value="C:membrane"/>
    <property type="evidence" value="ECO:0007669"/>
    <property type="project" value="InterPro"/>
</dbReference>
<reference evidence="10 11" key="1">
    <citation type="journal article" date="2021" name="Sci. Rep.">
        <title>The genome of the diatom Chaetoceros tenuissimus carries an ancient integrated fragment of an extant virus.</title>
        <authorList>
            <person name="Hongo Y."/>
            <person name="Kimura K."/>
            <person name="Takaki Y."/>
            <person name="Yoshida Y."/>
            <person name="Baba S."/>
            <person name="Kobayashi G."/>
            <person name="Nagasaki K."/>
            <person name="Hano T."/>
            <person name="Tomaru Y."/>
        </authorList>
    </citation>
    <scope>NUCLEOTIDE SEQUENCE [LARGE SCALE GENOMIC DNA]</scope>
    <source>
        <strain evidence="10 11">NIES-3715</strain>
    </source>
</reference>
<feature type="binding site" evidence="8">
    <location>
        <position position="56"/>
    </location>
    <ligand>
        <name>chlorophyll a</name>
        <dbReference type="ChEBI" id="CHEBI:58416"/>
        <label>1</label>
    </ligand>
</feature>
<evidence type="ECO:0008006" key="12">
    <source>
        <dbReference type="Google" id="ProtNLM"/>
    </source>
</evidence>
<evidence type="ECO:0000256" key="7">
    <source>
        <dbReference type="ARBA" id="ARBA00023243"/>
    </source>
</evidence>
<dbReference type="GO" id="GO:0009765">
    <property type="term" value="P:photosynthesis, light harvesting"/>
    <property type="evidence" value="ECO:0007669"/>
    <property type="project" value="InterPro"/>
</dbReference>
<dbReference type="Pfam" id="PF00504">
    <property type="entry name" value="Chloroa_b-bind"/>
    <property type="match status" value="1"/>
</dbReference>
<comment type="similarity">
    <text evidence="3">Belongs to the fucoxanthin chlorophyll protein family.</text>
</comment>
<feature type="binding site" evidence="8">
    <location>
        <position position="169"/>
    </location>
    <ligand>
        <name>chlorophyll a</name>
        <dbReference type="ChEBI" id="CHEBI:58416"/>
        <label>1</label>
    </ligand>
</feature>
<keyword evidence="9" id="KW-0732">Signal</keyword>
<keyword evidence="6" id="KW-0934">Plastid</keyword>
<keyword evidence="8" id="KW-0157">Chromophore</keyword>
<dbReference type="InterPro" id="IPR001344">
    <property type="entry name" value="Chloro_AB-bd_pln"/>
</dbReference>
<dbReference type="Gene3D" id="1.10.3460.10">
    <property type="entry name" value="Chlorophyll a/b binding protein domain"/>
    <property type="match status" value="1"/>
</dbReference>
<evidence type="ECO:0000256" key="9">
    <source>
        <dbReference type="SAM" id="SignalP"/>
    </source>
</evidence>
<keyword evidence="8" id="KW-0148">Chlorophyll</keyword>
<feature type="binding site" evidence="8">
    <location>
        <position position="68"/>
    </location>
    <ligand>
        <name>chlorophyll a</name>
        <dbReference type="ChEBI" id="CHEBI:58416"/>
        <label>1</label>
    </ligand>
</feature>
<feature type="binding site" description="axial binding residue" evidence="8">
    <location>
        <position position="73"/>
    </location>
    <ligand>
        <name>chlorophyll b</name>
        <dbReference type="ChEBI" id="CHEBI:61721"/>
        <label>1</label>
    </ligand>
    <ligandPart>
        <name>Mg</name>
        <dbReference type="ChEBI" id="CHEBI:25107"/>
    </ligandPart>
</feature>
<dbReference type="AlphaFoldDB" id="A0AAD3HEC4"/>
<dbReference type="GO" id="GO:0030076">
    <property type="term" value="C:light-harvesting complex"/>
    <property type="evidence" value="ECO:0007669"/>
    <property type="project" value="UniProtKB-KW"/>
</dbReference>
<evidence type="ECO:0000256" key="6">
    <source>
        <dbReference type="ARBA" id="ARBA00022640"/>
    </source>
</evidence>
<keyword evidence="5" id="KW-0602">Photosynthesis</keyword>
<dbReference type="InterPro" id="IPR022796">
    <property type="entry name" value="Chloroa_b-bind"/>
</dbReference>
<gene>
    <name evidence="10" type="ORF">CTEN210_17243</name>
</gene>
<comment type="function">
    <text evidence="1">The light-harvesting complex (LHC) functions as a light receptor, it captures and delivers excitation energy to photosystems with which it is closely associated. Energy is transferred from the carotenoid and chlorophyll C (or B) to chlorophyll A and the photosynthetic reaction centers where it is used to synthesize ATP and reducing power.</text>
</comment>
<feature type="binding site" evidence="8">
    <location>
        <position position="164"/>
    </location>
    <ligand>
        <name>chlorophyll a</name>
        <dbReference type="ChEBI" id="CHEBI:58416"/>
        <label>1</label>
    </ligand>
</feature>
<keyword evidence="7" id="KW-0437">Light-harvesting polypeptide</keyword>
<evidence type="ECO:0000256" key="5">
    <source>
        <dbReference type="ARBA" id="ARBA00022531"/>
    </source>
</evidence>
<feature type="binding site" description="axial binding residue" evidence="8">
    <location>
        <position position="131"/>
    </location>
    <ligand>
        <name>chlorophyll b</name>
        <dbReference type="ChEBI" id="CHEBI:61721"/>
        <label>1</label>
    </ligand>
    <ligandPart>
        <name>Mg</name>
        <dbReference type="ChEBI" id="CHEBI:25107"/>
    </ligandPart>
</feature>
<feature type="binding site" evidence="8">
    <location>
        <position position="163"/>
    </location>
    <ligand>
        <name>chlorophyll a</name>
        <dbReference type="ChEBI" id="CHEBI:58416"/>
        <label>1</label>
    </ligand>
</feature>
<proteinExistence type="inferred from homology"/>
<protein>
    <recommendedName>
        <fullName evidence="12">Plastid light harvesting protein</fullName>
    </recommendedName>
</protein>
<sequence length="194" mass="20618">MKTAAILSLLAGSAAAFAPAPVNKAATSLKVSADLDGMVGTSAETGNKVFDPLNLSDWIPADRARAAELANGRSAMLATVGYVFPKYFGHFDGDVSVDDPIAAIGQADLQWWAQFIIFCGTIEAYKYRQELNGKSSTGGGEPAIDWMKMYPKDDAARREMELKELKNGRLAMIGIAGFVSAHFIPGSVPIAPGF</sequence>